<dbReference type="PANTHER" id="PTHR14068">
    <property type="entry name" value="EUKARYOTIC TRANSLATION INITIATION FACTOR 3 EIF3 -RELATED"/>
    <property type="match status" value="1"/>
</dbReference>
<dbReference type="GO" id="GO:0005852">
    <property type="term" value="C:eukaryotic translation initiation factor 3 complex"/>
    <property type="evidence" value="ECO:0007669"/>
    <property type="project" value="UniProtKB-UniRule"/>
</dbReference>
<dbReference type="SMART" id="SM00360">
    <property type="entry name" value="RRM"/>
    <property type="match status" value="1"/>
</dbReference>
<dbReference type="SUPFAM" id="SSF54928">
    <property type="entry name" value="RNA-binding domain, RBD"/>
    <property type="match status" value="1"/>
</dbReference>
<sequence>MQDTVNMAAESEFDEEEEPSFSDSEDFVDDIDDEELLEDVLRERPLEADGIDSVVVVDNVPQVGPERLEKLKNVIHKIFSKFGKITNEFYPEASGTTKGYIFLEYASPNQALEAVKNADGYKLDKQHTFRVNLFTDFDKYMNISDQWETPEKQPFKDFGNMRHWLEDPDCRDQYSVIYESGERTAIFSNDPKEPILVEERARWTETYVRWSPKGTYLATFHQRGIALWGGEKFKQIQRFSHQGVSLIDFSPCERYVVTFSPLMDTKEDPQAIIIWDILTGQKKRGFHCESSAHWPIFKWSQDGKFFARMTQDTLSIYETPSMGLLDKKSLKINGINMNGALAFVDTSDCTIMYIAEHYMASDVEWDPTGRYVVTSVSWWSHKVDNAYWLWTFQGRLLQKNNKDRFCQLLWRPRPPTLLSQEQIKAIKKDLKKYSKIFEQKDRLSQSKASKELVDKRRLMMEEYRRYKDSAIQLYSQQRELRLQLRGGVDTDELDSNVEDWEEETIEFFISEDIIPLGDLE</sequence>
<evidence type="ECO:0000313" key="11">
    <source>
        <dbReference type="EMBL" id="RXN18514.1"/>
    </source>
</evidence>
<feature type="region of interest" description="Disordered" evidence="8">
    <location>
        <begin position="1"/>
        <end position="28"/>
    </location>
</feature>
<proteinExistence type="evidence at protein level"/>
<evidence type="ECO:0000259" key="9">
    <source>
        <dbReference type="PROSITE" id="PS50102"/>
    </source>
</evidence>
<dbReference type="SUPFAM" id="SSF82171">
    <property type="entry name" value="DPP6 N-terminal domain-like"/>
    <property type="match status" value="1"/>
</dbReference>
<keyword evidence="5 7" id="KW-0694">RNA-binding</keyword>
<gene>
    <name evidence="7" type="primary">EIF3B</name>
    <name evidence="7" type="synonym">EIF3S9</name>
    <name evidence="10" type="ORF">ROHU_012897</name>
    <name evidence="11" type="ORF">ROHU_026121</name>
</gene>
<organism evidence="10 12">
    <name type="scientific">Labeo rohita</name>
    <name type="common">Indian major carp</name>
    <name type="synonym">Cyprinus rohita</name>
    <dbReference type="NCBI Taxonomy" id="84645"/>
    <lineage>
        <taxon>Eukaryota</taxon>
        <taxon>Metazoa</taxon>
        <taxon>Chordata</taxon>
        <taxon>Craniata</taxon>
        <taxon>Vertebrata</taxon>
        <taxon>Euteleostomi</taxon>
        <taxon>Actinopterygii</taxon>
        <taxon>Neopterygii</taxon>
        <taxon>Teleostei</taxon>
        <taxon>Ostariophysi</taxon>
        <taxon>Cypriniformes</taxon>
        <taxon>Cyprinidae</taxon>
        <taxon>Labeoninae</taxon>
        <taxon>Labeonini</taxon>
        <taxon>Labeo</taxon>
    </lineage>
</organism>
<dbReference type="Proteomes" id="UP000290572">
    <property type="component" value="Unassembled WGS sequence"/>
</dbReference>
<dbReference type="Pfam" id="PF00076">
    <property type="entry name" value="RRM_1"/>
    <property type="match status" value="1"/>
</dbReference>
<evidence type="ECO:0000256" key="4">
    <source>
        <dbReference type="ARBA" id="ARBA00022574"/>
    </source>
</evidence>
<comment type="function">
    <text evidence="7">RNA-binding component of the eukaryotic translation initiation factor 3 (eIF-3) complex, which is involved in protein synthesis of a specialized repertoire of mRNAs and, together with other initiation factors, stimulates binding of mRNA and methionyl-tRNAi to the 40S ribosome. The eIF-3 complex specifically targets and initiates translation of a subset of mRNAs involved in cell proliferation.</text>
</comment>
<dbReference type="CDD" id="cd12278">
    <property type="entry name" value="RRM_eIF3B"/>
    <property type="match status" value="1"/>
</dbReference>
<evidence type="ECO:0000256" key="8">
    <source>
        <dbReference type="SAM" id="MobiDB-lite"/>
    </source>
</evidence>
<dbReference type="PANTHER" id="PTHR14068:SF0">
    <property type="entry name" value="EUKARYOTIC TRANSLATION INITIATION FACTOR 3 SUBUNIT B"/>
    <property type="match status" value="1"/>
</dbReference>
<dbReference type="GO" id="GO:0003743">
    <property type="term" value="F:translation initiation factor activity"/>
    <property type="evidence" value="ECO:0007669"/>
    <property type="project" value="UniProtKB-UniRule"/>
</dbReference>
<dbReference type="AlphaFoldDB" id="A0A498L933"/>
<dbReference type="InterPro" id="IPR012677">
    <property type="entry name" value="Nucleotide-bd_a/b_plait_sf"/>
</dbReference>
<dbReference type="InterPro" id="IPR015943">
    <property type="entry name" value="WD40/YVTN_repeat-like_dom_sf"/>
</dbReference>
<evidence type="ECO:0000256" key="6">
    <source>
        <dbReference type="ARBA" id="ARBA00022917"/>
    </source>
</evidence>
<comment type="similarity">
    <text evidence="7">Belongs to the eIF-3 subunit B family.</text>
</comment>
<feature type="domain" description="RRM" evidence="9">
    <location>
        <begin position="53"/>
        <end position="136"/>
    </location>
</feature>
<evidence type="ECO:0000256" key="5">
    <source>
        <dbReference type="ARBA" id="ARBA00022884"/>
    </source>
</evidence>
<dbReference type="STRING" id="84645.A0A498L933"/>
<dbReference type="GO" id="GO:0031369">
    <property type="term" value="F:translation initiation factor binding"/>
    <property type="evidence" value="ECO:0007669"/>
    <property type="project" value="InterPro"/>
</dbReference>
<dbReference type="GO" id="GO:0003723">
    <property type="term" value="F:RNA binding"/>
    <property type="evidence" value="ECO:0007669"/>
    <property type="project" value="UniProtKB-UniRule"/>
</dbReference>
<feature type="compositionally biased region" description="Acidic residues" evidence="8">
    <location>
        <begin position="11"/>
        <end position="28"/>
    </location>
</feature>
<dbReference type="InterPro" id="IPR000504">
    <property type="entry name" value="RRM_dom"/>
</dbReference>
<dbReference type="EMBL" id="QBIY01012713">
    <property type="protein sequence ID" value="RXN18514.1"/>
    <property type="molecule type" value="Genomic_DNA"/>
</dbReference>
<keyword evidence="13" id="KW-1267">Proteomics identification</keyword>
<dbReference type="GO" id="GO:0033290">
    <property type="term" value="C:eukaryotic 48S preinitiation complex"/>
    <property type="evidence" value="ECO:0007669"/>
    <property type="project" value="UniProtKB-UniRule"/>
</dbReference>
<keyword evidence="6 7" id="KW-0648">Protein biosynthesis</keyword>
<evidence type="ECO:0007829" key="13">
    <source>
        <dbReference type="PeptideAtlas" id="A0A498L933"/>
    </source>
</evidence>
<evidence type="ECO:0000256" key="1">
    <source>
        <dbReference type="ARBA" id="ARBA00004496"/>
    </source>
</evidence>
<dbReference type="InterPro" id="IPR035979">
    <property type="entry name" value="RBD_domain_sf"/>
</dbReference>
<dbReference type="Gene3D" id="2.130.10.10">
    <property type="entry name" value="YVTN repeat-like/Quinoprotein amine dehydrogenase"/>
    <property type="match status" value="1"/>
</dbReference>
<protein>
    <recommendedName>
        <fullName evidence="7">Eukaryotic translation initiation factor 3 subunit B</fullName>
        <shortName evidence="7">eIF3b</shortName>
    </recommendedName>
    <alternativeName>
        <fullName evidence="7">Eukaryotic translation initiation factor 3 subunit 9</fullName>
    </alternativeName>
    <alternativeName>
        <fullName evidence="7">eIF-3-eta</fullName>
    </alternativeName>
</protein>
<dbReference type="FunFam" id="2.130.10.10:FF:002154">
    <property type="entry name" value="Eukaryotic translation initiation factor 3 subunit B"/>
    <property type="match status" value="1"/>
</dbReference>
<dbReference type="GO" id="GO:0001732">
    <property type="term" value="P:formation of cytoplasmic translation initiation complex"/>
    <property type="evidence" value="ECO:0007669"/>
    <property type="project" value="UniProtKB-UniRule"/>
</dbReference>
<keyword evidence="12" id="KW-1185">Reference proteome</keyword>
<name>A0A498L933_LABRO</name>
<evidence type="ECO:0000256" key="3">
    <source>
        <dbReference type="ARBA" id="ARBA00022540"/>
    </source>
</evidence>
<dbReference type="Pfam" id="PF08662">
    <property type="entry name" value="eIF2A"/>
    <property type="match status" value="1"/>
</dbReference>
<keyword evidence="3 7" id="KW-0396">Initiation factor</keyword>
<dbReference type="Gene3D" id="3.30.70.330">
    <property type="match status" value="1"/>
</dbReference>
<dbReference type="InterPro" id="IPR034363">
    <property type="entry name" value="eIF3B_RRM"/>
</dbReference>
<evidence type="ECO:0000256" key="7">
    <source>
        <dbReference type="HAMAP-Rule" id="MF_03001"/>
    </source>
</evidence>
<evidence type="ECO:0000313" key="12">
    <source>
        <dbReference type="Proteomes" id="UP000290572"/>
    </source>
</evidence>
<accession>A0A498L933</accession>
<keyword evidence="4" id="KW-0853">WD repeat</keyword>
<dbReference type="FunFam" id="3.30.70.330:FF:000164">
    <property type="entry name" value="Eukaryotic translation initiation factor 3 subunit B"/>
    <property type="match status" value="1"/>
</dbReference>
<dbReference type="InterPro" id="IPR011400">
    <property type="entry name" value="EIF3B"/>
</dbReference>
<comment type="subcellular location">
    <subcellularLocation>
        <location evidence="1 7">Cytoplasm</location>
    </subcellularLocation>
</comment>
<evidence type="ECO:0000256" key="2">
    <source>
        <dbReference type="ARBA" id="ARBA00022490"/>
    </source>
</evidence>
<dbReference type="GO" id="GO:0016282">
    <property type="term" value="C:eukaryotic 43S preinitiation complex"/>
    <property type="evidence" value="ECO:0007669"/>
    <property type="project" value="UniProtKB-UniRule"/>
</dbReference>
<dbReference type="InterPro" id="IPR013979">
    <property type="entry name" value="TIF_beta_prop-like"/>
</dbReference>
<evidence type="ECO:0000313" key="10">
    <source>
        <dbReference type="EMBL" id="RXN04891.1"/>
    </source>
</evidence>
<comment type="caution">
    <text evidence="10">The sequence shown here is derived from an EMBL/GenBank/DDBJ whole genome shotgun (WGS) entry which is preliminary data.</text>
</comment>
<dbReference type="EMBL" id="QBIY01013428">
    <property type="protein sequence ID" value="RXN04891.1"/>
    <property type="molecule type" value="Genomic_DNA"/>
</dbReference>
<reference evidence="10 12" key="1">
    <citation type="submission" date="2018-03" db="EMBL/GenBank/DDBJ databases">
        <title>Draft genome sequence of Rohu Carp (Labeo rohita).</title>
        <authorList>
            <person name="Das P."/>
            <person name="Kushwaha B."/>
            <person name="Joshi C.G."/>
            <person name="Kumar D."/>
            <person name="Nagpure N.S."/>
            <person name="Sahoo L."/>
            <person name="Das S.P."/>
            <person name="Bit A."/>
            <person name="Patnaik S."/>
            <person name="Meher P.K."/>
            <person name="Jayasankar P."/>
            <person name="Koringa P.G."/>
            <person name="Patel N.V."/>
            <person name="Hinsu A.T."/>
            <person name="Kumar R."/>
            <person name="Pandey M."/>
            <person name="Agarwal S."/>
            <person name="Srivastava S."/>
            <person name="Singh M."/>
            <person name="Iquebal M.A."/>
            <person name="Jaiswal S."/>
            <person name="Angadi U.B."/>
            <person name="Kumar N."/>
            <person name="Raza M."/>
            <person name="Shah T.M."/>
            <person name="Rai A."/>
            <person name="Jena J.K."/>
        </authorList>
    </citation>
    <scope>NUCLEOTIDE SEQUENCE [LARGE SCALE GENOMIC DNA]</scope>
    <source>
        <strain evidence="10">DASCIFA01</strain>
        <tissue evidence="10">Testis</tissue>
    </source>
</reference>
<keyword evidence="2 7" id="KW-0963">Cytoplasm</keyword>
<comment type="subunit">
    <text evidence="7">Component of the eukaryotic translation initiation factor 3 (eIF-3) complex, which is composed of 13 subunits: EIF3A, EIF3B, EIF3C, EIF3D, EIF3E, EIF3F, EIF3G, EIF3H, EIF3I, EIF3J, EIF3K, EIF3L and EIF3M.</text>
</comment>
<dbReference type="HAMAP" id="MF_03001">
    <property type="entry name" value="eIF3b"/>
    <property type="match status" value="1"/>
</dbReference>
<dbReference type="PROSITE" id="PS50102">
    <property type="entry name" value="RRM"/>
    <property type="match status" value="1"/>
</dbReference>